<keyword evidence="7 9" id="KW-0472">Membrane</keyword>
<proteinExistence type="predicted"/>
<feature type="compositionally biased region" description="Polar residues" evidence="8">
    <location>
        <begin position="342"/>
        <end position="368"/>
    </location>
</feature>
<evidence type="ECO:0000256" key="3">
    <source>
        <dbReference type="ARBA" id="ARBA00022692"/>
    </source>
</evidence>
<evidence type="ECO:0000256" key="5">
    <source>
        <dbReference type="ARBA" id="ARBA00022840"/>
    </source>
</evidence>
<dbReference type="InterPro" id="IPR013525">
    <property type="entry name" value="ABC2_TM"/>
</dbReference>
<gene>
    <name evidence="11" type="ORF">THOM_2212</name>
</gene>
<evidence type="ECO:0000259" key="10">
    <source>
        <dbReference type="PROSITE" id="PS50893"/>
    </source>
</evidence>
<evidence type="ECO:0000256" key="7">
    <source>
        <dbReference type="ARBA" id="ARBA00023136"/>
    </source>
</evidence>
<dbReference type="InterPro" id="IPR003439">
    <property type="entry name" value="ABC_transporter-like_ATP-bd"/>
</dbReference>
<organism evidence="11 12">
    <name type="scientific">Trachipleistophora hominis</name>
    <name type="common">Microsporidian parasite</name>
    <dbReference type="NCBI Taxonomy" id="72359"/>
    <lineage>
        <taxon>Eukaryota</taxon>
        <taxon>Fungi</taxon>
        <taxon>Fungi incertae sedis</taxon>
        <taxon>Microsporidia</taxon>
        <taxon>Pleistophoridae</taxon>
        <taxon>Trachipleistophora</taxon>
    </lineage>
</organism>
<dbReference type="Gene3D" id="3.40.50.300">
    <property type="entry name" value="P-loop containing nucleotide triphosphate hydrolases"/>
    <property type="match status" value="1"/>
</dbReference>
<dbReference type="PANTHER" id="PTHR48041">
    <property type="entry name" value="ABC TRANSPORTER G FAMILY MEMBER 28"/>
    <property type="match status" value="1"/>
</dbReference>
<keyword evidence="6 9" id="KW-1133">Transmembrane helix</keyword>
<dbReference type="SMART" id="SM00382">
    <property type="entry name" value="AAA"/>
    <property type="match status" value="1"/>
</dbReference>
<dbReference type="Pfam" id="PF00005">
    <property type="entry name" value="ABC_tran"/>
    <property type="match status" value="1"/>
</dbReference>
<comment type="subcellular location">
    <subcellularLocation>
        <location evidence="1">Membrane</location>
        <topology evidence="1">Multi-pass membrane protein</topology>
    </subcellularLocation>
</comment>
<dbReference type="OrthoDB" id="2192324at2759"/>
<evidence type="ECO:0000256" key="9">
    <source>
        <dbReference type="SAM" id="Phobius"/>
    </source>
</evidence>
<dbReference type="GO" id="GO:0016887">
    <property type="term" value="F:ATP hydrolysis activity"/>
    <property type="evidence" value="ECO:0007669"/>
    <property type="project" value="InterPro"/>
</dbReference>
<dbReference type="Pfam" id="PF01061">
    <property type="entry name" value="ABC2_membrane"/>
    <property type="match status" value="1"/>
</dbReference>
<dbReference type="EMBL" id="JH994015">
    <property type="protein sequence ID" value="ELQ74851.1"/>
    <property type="molecule type" value="Genomic_DNA"/>
</dbReference>
<dbReference type="InterPro" id="IPR050352">
    <property type="entry name" value="ABCG_transporters"/>
</dbReference>
<dbReference type="InterPro" id="IPR027417">
    <property type="entry name" value="P-loop_NTPase"/>
</dbReference>
<feature type="transmembrane region" description="Helical" evidence="9">
    <location>
        <begin position="549"/>
        <end position="567"/>
    </location>
</feature>
<keyword evidence="4" id="KW-0547">Nucleotide-binding</keyword>
<reference evidence="11 12" key="1">
    <citation type="journal article" date="2012" name="PLoS Pathog.">
        <title>The genome of the obligate intracellular parasite Trachipleistophora hominis: new insights into microsporidian genome dynamics and reductive evolution.</title>
        <authorList>
            <person name="Heinz E."/>
            <person name="Williams T.A."/>
            <person name="Nakjang S."/>
            <person name="Noel C.J."/>
            <person name="Swan D.C."/>
            <person name="Goldberg A.V."/>
            <person name="Harris S.R."/>
            <person name="Weinmaier T."/>
            <person name="Markert S."/>
            <person name="Becher D."/>
            <person name="Bernhardt J."/>
            <person name="Dagan T."/>
            <person name="Hacker C."/>
            <person name="Lucocq J.M."/>
            <person name="Schweder T."/>
            <person name="Rattei T."/>
            <person name="Hall N."/>
            <person name="Hirt R.P."/>
            <person name="Embley T.M."/>
        </authorList>
    </citation>
    <scope>NUCLEOTIDE SEQUENCE [LARGE SCALE GENOMIC DNA]</scope>
</reference>
<dbReference type="OMA" id="WLAWEDY"/>
<dbReference type="SUPFAM" id="SSF52540">
    <property type="entry name" value="P-loop containing nucleoside triphosphate hydrolases"/>
    <property type="match status" value="1"/>
</dbReference>
<dbReference type="AlphaFoldDB" id="L7JUY2"/>
<dbReference type="GO" id="GO:0140359">
    <property type="term" value="F:ABC-type transporter activity"/>
    <property type="evidence" value="ECO:0007669"/>
    <property type="project" value="InterPro"/>
</dbReference>
<keyword evidence="5 11" id="KW-0067">ATP-binding</keyword>
<feature type="transmembrane region" description="Helical" evidence="9">
    <location>
        <begin position="440"/>
        <end position="461"/>
    </location>
</feature>
<feature type="region of interest" description="Disordered" evidence="8">
    <location>
        <begin position="76"/>
        <end position="96"/>
    </location>
</feature>
<dbReference type="STRING" id="72359.L7JUY2"/>
<sequence>MTYSIIYRNITVIKKGNVVLENINLGIRKNKLTAIMGLSGAGKTSLLKVLSGYSTNGEILMKRSLDDGRVVEISDGAGVNSGHDRGTYGTSRSAGSTRDKNRLIKANEFFASKYGIDMARDYKEVNDNYMRNISSLVYQSDVLPSWFTINEYLTFLCRLIDEPLSSIDRLLAEFDMSDRKHCLIGEQDGGISGGQRKRLSIIAELLSDPEILFLDEPTTGLDVRNASVMVKSLKNRKKTIVLTIHQPSSNLFFMFDDLIVLHDKRILMQICTEDIFKWLGDNFFKMGRMTNPADYIFTDILNVCRFEDGHFYRISETGRHRVIDCTRKSGENGDIRRVEDSQAMSAQPGGAQNETDSNGESATLVNTGKNDRPSAARRQRSFLHEFLILTVRNFKMLSGNKLLCFARVIQAIVTSVIIGTIYFNVSGADDFVYEKNASGLLYFLVVNMMFTCSFGGVSAFYKDERLAYRETRGKKYGILCYYLSKLLADLPFVFLYPITVFTVVYLLANLSYSLKQIAFFYCTGLALSYLCHTVGLLFGAAFKDHSVTLIMLPTLITPIVTISGLMVNTDSLIEPYKRMQYISPTRYAFNIVIKNHFGKDVRDKMLKGLVDGFFSIEASFVALLVMILFCIVLGYFMLRWKMHRLAKC</sequence>
<dbReference type="InterPro" id="IPR003593">
    <property type="entry name" value="AAA+_ATPase"/>
</dbReference>
<evidence type="ECO:0000313" key="12">
    <source>
        <dbReference type="Proteomes" id="UP000011185"/>
    </source>
</evidence>
<dbReference type="InterPro" id="IPR017871">
    <property type="entry name" value="ABC_transporter-like_CS"/>
</dbReference>
<dbReference type="EC" id="3.6.3.31" evidence="11"/>
<keyword evidence="3 9" id="KW-0812">Transmembrane</keyword>
<accession>L7JUY2</accession>
<evidence type="ECO:0000256" key="6">
    <source>
        <dbReference type="ARBA" id="ARBA00022989"/>
    </source>
</evidence>
<dbReference type="VEuPathDB" id="MicrosporidiaDB:THOM_2212"/>
<evidence type="ECO:0000256" key="2">
    <source>
        <dbReference type="ARBA" id="ARBA00022448"/>
    </source>
</evidence>
<dbReference type="PANTHER" id="PTHR48041:SF139">
    <property type="entry name" value="PROTEIN SCARLET"/>
    <property type="match status" value="1"/>
</dbReference>
<dbReference type="Proteomes" id="UP000011185">
    <property type="component" value="Unassembled WGS sequence"/>
</dbReference>
<dbReference type="GO" id="GO:0005524">
    <property type="term" value="F:ATP binding"/>
    <property type="evidence" value="ECO:0007669"/>
    <property type="project" value="UniProtKB-KW"/>
</dbReference>
<feature type="transmembrane region" description="Helical" evidence="9">
    <location>
        <begin position="482"/>
        <end position="506"/>
    </location>
</feature>
<evidence type="ECO:0000256" key="8">
    <source>
        <dbReference type="SAM" id="MobiDB-lite"/>
    </source>
</evidence>
<feature type="transmembrane region" description="Helical" evidence="9">
    <location>
        <begin position="402"/>
        <end position="425"/>
    </location>
</feature>
<keyword evidence="2" id="KW-0813">Transport</keyword>
<dbReference type="EC" id="3.6.3.44" evidence="11"/>
<keyword evidence="11" id="KW-0378">Hydrolase</keyword>
<dbReference type="PROSITE" id="PS50893">
    <property type="entry name" value="ABC_TRANSPORTER_2"/>
    <property type="match status" value="1"/>
</dbReference>
<name>L7JUY2_TRAHO</name>
<keyword evidence="12" id="KW-1185">Reference proteome</keyword>
<feature type="domain" description="ABC transporter" evidence="10">
    <location>
        <begin position="5"/>
        <end position="288"/>
    </location>
</feature>
<evidence type="ECO:0000313" key="11">
    <source>
        <dbReference type="EMBL" id="ELQ74851.1"/>
    </source>
</evidence>
<dbReference type="InParanoid" id="L7JUY2"/>
<dbReference type="PROSITE" id="PS00211">
    <property type="entry name" value="ABC_TRANSPORTER_1"/>
    <property type="match status" value="1"/>
</dbReference>
<evidence type="ECO:0000256" key="1">
    <source>
        <dbReference type="ARBA" id="ARBA00004141"/>
    </source>
</evidence>
<protein>
    <submittedName>
        <fullName evidence="11">ATP-binding Cassette (ABC) Superfamily</fullName>
        <ecNumber evidence="11">3.6.3.31</ecNumber>
        <ecNumber evidence="11">3.6.3.44</ecNumber>
    </submittedName>
</protein>
<feature type="transmembrane region" description="Helical" evidence="9">
    <location>
        <begin position="613"/>
        <end position="638"/>
    </location>
</feature>
<evidence type="ECO:0000256" key="4">
    <source>
        <dbReference type="ARBA" id="ARBA00022741"/>
    </source>
</evidence>
<feature type="transmembrane region" description="Helical" evidence="9">
    <location>
        <begin position="518"/>
        <end position="542"/>
    </location>
</feature>
<feature type="region of interest" description="Disordered" evidence="8">
    <location>
        <begin position="334"/>
        <end position="373"/>
    </location>
</feature>
<dbReference type="HOGENOM" id="CLU_000604_57_6_1"/>
<dbReference type="GO" id="GO:0016020">
    <property type="term" value="C:membrane"/>
    <property type="evidence" value="ECO:0007669"/>
    <property type="project" value="UniProtKB-SubCell"/>
</dbReference>